<accession>A0A9W9RSN7</accession>
<dbReference type="EMBL" id="JAPZBS010000008">
    <property type="protein sequence ID" value="KAJ5364920.1"/>
    <property type="molecule type" value="Genomic_DNA"/>
</dbReference>
<comment type="caution">
    <text evidence="1">The sequence shown here is derived from an EMBL/GenBank/DDBJ whole genome shotgun (WGS) entry which is preliminary data.</text>
</comment>
<gene>
    <name evidence="1" type="ORF">N7496_010633</name>
</gene>
<reference evidence="1" key="1">
    <citation type="submission" date="2022-11" db="EMBL/GenBank/DDBJ databases">
        <authorList>
            <person name="Petersen C."/>
        </authorList>
    </citation>
    <scope>NUCLEOTIDE SEQUENCE</scope>
    <source>
        <strain evidence="1">IBT 29864</strain>
    </source>
</reference>
<dbReference type="Proteomes" id="UP001147782">
    <property type="component" value="Unassembled WGS sequence"/>
</dbReference>
<evidence type="ECO:0000313" key="2">
    <source>
        <dbReference type="Proteomes" id="UP001147782"/>
    </source>
</evidence>
<protein>
    <submittedName>
        <fullName evidence="1">Uncharacterized protein</fullName>
    </submittedName>
</protein>
<sequence>MSAGIQLEKILAQEWARFKREIEAAANEYKAKMQKLEDAQGDIYLNFDSFSKNLEKQVEVKWQKKFHE</sequence>
<reference evidence="1" key="2">
    <citation type="journal article" date="2023" name="IMA Fungus">
        <title>Comparative genomic study of the Penicillium genus elucidates a diverse pangenome and 15 lateral gene transfer events.</title>
        <authorList>
            <person name="Petersen C."/>
            <person name="Sorensen T."/>
            <person name="Nielsen M.R."/>
            <person name="Sondergaard T.E."/>
            <person name="Sorensen J.L."/>
            <person name="Fitzpatrick D.A."/>
            <person name="Frisvad J.C."/>
            <person name="Nielsen K.L."/>
        </authorList>
    </citation>
    <scope>NUCLEOTIDE SEQUENCE</scope>
    <source>
        <strain evidence="1">IBT 29864</strain>
    </source>
</reference>
<dbReference type="RefSeq" id="XP_056552546.1">
    <property type="nucleotide sequence ID" value="XM_056703546.1"/>
</dbReference>
<evidence type="ECO:0000313" key="1">
    <source>
        <dbReference type="EMBL" id="KAJ5364920.1"/>
    </source>
</evidence>
<name>A0A9W9RSN7_9EURO</name>
<dbReference type="GeneID" id="81442725"/>
<keyword evidence="2" id="KW-1185">Reference proteome</keyword>
<organism evidence="1 2">
    <name type="scientific">Penicillium cataractarum</name>
    <dbReference type="NCBI Taxonomy" id="2100454"/>
    <lineage>
        <taxon>Eukaryota</taxon>
        <taxon>Fungi</taxon>
        <taxon>Dikarya</taxon>
        <taxon>Ascomycota</taxon>
        <taxon>Pezizomycotina</taxon>
        <taxon>Eurotiomycetes</taxon>
        <taxon>Eurotiomycetidae</taxon>
        <taxon>Eurotiales</taxon>
        <taxon>Aspergillaceae</taxon>
        <taxon>Penicillium</taxon>
    </lineage>
</organism>
<proteinExistence type="predicted"/>
<dbReference type="AlphaFoldDB" id="A0A9W9RSN7"/>